<comment type="caution">
    <text evidence="2">The sequence shown here is derived from an EMBL/GenBank/DDBJ whole genome shotgun (WGS) entry which is preliminary data.</text>
</comment>
<keyword evidence="1" id="KW-0472">Membrane</keyword>
<evidence type="ECO:0000313" key="2">
    <source>
        <dbReference type="EMBL" id="MBD9699252.1"/>
    </source>
</evidence>
<feature type="transmembrane region" description="Helical" evidence="1">
    <location>
        <begin position="341"/>
        <end position="361"/>
    </location>
</feature>
<keyword evidence="3" id="KW-1185">Reference proteome</keyword>
<evidence type="ECO:0000313" key="3">
    <source>
        <dbReference type="Proteomes" id="UP000642107"/>
    </source>
</evidence>
<dbReference type="Pfam" id="PF07690">
    <property type="entry name" value="MFS_1"/>
    <property type="match status" value="1"/>
</dbReference>
<dbReference type="RefSeq" id="WP_192279164.1">
    <property type="nucleotide sequence ID" value="NZ_JACZDF010000003.1"/>
</dbReference>
<keyword evidence="1" id="KW-1133">Transmembrane helix</keyword>
<keyword evidence="1" id="KW-0812">Transmembrane</keyword>
<feature type="transmembrane region" description="Helical" evidence="1">
    <location>
        <begin position="85"/>
        <end position="102"/>
    </location>
</feature>
<feature type="transmembrane region" description="Helical" evidence="1">
    <location>
        <begin position="373"/>
        <end position="394"/>
    </location>
</feature>
<feature type="transmembrane region" description="Helical" evidence="1">
    <location>
        <begin position="280"/>
        <end position="298"/>
    </location>
</feature>
<dbReference type="Proteomes" id="UP000642107">
    <property type="component" value="Unassembled WGS sequence"/>
</dbReference>
<feature type="transmembrane region" description="Helical" evidence="1">
    <location>
        <begin position="174"/>
        <end position="192"/>
    </location>
</feature>
<feature type="transmembrane region" description="Helical" evidence="1">
    <location>
        <begin position="28"/>
        <end position="50"/>
    </location>
</feature>
<accession>A0ABR9DSE3</accession>
<dbReference type="PANTHER" id="PTHR23542">
    <property type="match status" value="1"/>
</dbReference>
<feature type="transmembrane region" description="Helical" evidence="1">
    <location>
        <begin position="213"/>
        <end position="233"/>
    </location>
</feature>
<dbReference type="InterPro" id="IPR011701">
    <property type="entry name" value="MFS"/>
</dbReference>
<proteinExistence type="predicted"/>
<evidence type="ECO:0000256" key="1">
    <source>
        <dbReference type="SAM" id="Phobius"/>
    </source>
</evidence>
<dbReference type="EMBL" id="JACZDF010000003">
    <property type="protein sequence ID" value="MBD9699252.1"/>
    <property type="molecule type" value="Genomic_DNA"/>
</dbReference>
<reference evidence="2 3" key="1">
    <citation type="submission" date="2020-09" db="EMBL/GenBank/DDBJ databases">
        <title>Flavimobilis rhizosphaerae sp. nov., isolated from rhizosphere soil of Spartina alterniflora.</title>
        <authorList>
            <person name="Hanqin C."/>
        </authorList>
    </citation>
    <scope>NUCLEOTIDE SEQUENCE [LARGE SCALE GENOMIC DNA]</scope>
    <source>
        <strain evidence="2 3">GY 10621</strain>
    </source>
</reference>
<dbReference type="Gene3D" id="1.20.1250.20">
    <property type="entry name" value="MFS general substrate transporter like domains"/>
    <property type="match status" value="1"/>
</dbReference>
<organism evidence="2 3">
    <name type="scientific">Flavimobilis rhizosphaerae</name>
    <dbReference type="NCBI Taxonomy" id="2775421"/>
    <lineage>
        <taxon>Bacteria</taxon>
        <taxon>Bacillati</taxon>
        <taxon>Actinomycetota</taxon>
        <taxon>Actinomycetes</taxon>
        <taxon>Micrococcales</taxon>
        <taxon>Jonesiaceae</taxon>
        <taxon>Flavimobilis</taxon>
    </lineage>
</organism>
<dbReference type="SUPFAM" id="SSF103473">
    <property type="entry name" value="MFS general substrate transporter"/>
    <property type="match status" value="1"/>
</dbReference>
<sequence length="410" mass="42319">MAFGGPYRAILARPGAAQFSISGLISRFPMAMVGIGIVLMIEGLHGSYALAGRVSAVYVLAQAVCGPQIARLIDRHGQSRVMRPLLAIAATGITGLIVASVLDAPDWALYAIAALGGSTIGSMGTLVRARWSKLVGGNPHDLHTAYSLEASLDEVVFVIGPVLATWLATSVTPWAGIVFPVVAMLVGGYWFLSLKDSEPVPTPQTREERQPTVLRYGAMVSLVLVFVALGGVFGATDVATIAFAQEHGDKGAAGLILAVFACGSLVAGLWYGVRRWVTPLWVRFVVTMLGLAGGVALFPLVDSLWALAGLMFFTGLMIAPSLIGGNGLVQLIVPQTQLTEGLTYVGTALGVGVSLGSSIAGSRIDAAGAHAGFIVAIIAAGVGALLVVASAPVLRRSSTRRAGDVEVAAH</sequence>
<dbReference type="InterPro" id="IPR036259">
    <property type="entry name" value="MFS_trans_sf"/>
</dbReference>
<name>A0ABR9DSE3_9MICO</name>
<feature type="transmembrane region" description="Helical" evidence="1">
    <location>
        <begin position="304"/>
        <end position="329"/>
    </location>
</feature>
<feature type="transmembrane region" description="Helical" evidence="1">
    <location>
        <begin position="108"/>
        <end position="129"/>
    </location>
</feature>
<gene>
    <name evidence="2" type="ORF">IGS67_07080</name>
</gene>
<feature type="transmembrane region" description="Helical" evidence="1">
    <location>
        <begin position="253"/>
        <end position="273"/>
    </location>
</feature>
<protein>
    <submittedName>
        <fullName evidence="2">MFS transporter</fullName>
    </submittedName>
</protein>
<dbReference type="PANTHER" id="PTHR23542:SF1">
    <property type="entry name" value="MAJOR FACILITATOR SUPERFAMILY (MFS) PROFILE DOMAIN-CONTAINING PROTEIN"/>
    <property type="match status" value="1"/>
</dbReference>